<dbReference type="PANTHER" id="PTHR11506:SF41">
    <property type="entry name" value="LYSOSOME-ASSOCIATED MEMBRANE GLYCOPROTEIN 1-LIKE"/>
    <property type="match status" value="1"/>
</dbReference>
<evidence type="ECO:0000256" key="7">
    <source>
        <dbReference type="ARBA" id="ARBA00023180"/>
    </source>
</evidence>
<keyword evidence="13" id="KW-1185">Reference proteome</keyword>
<keyword evidence="5 10" id="KW-1133">Transmembrane helix</keyword>
<dbReference type="PROSITE" id="PS51407">
    <property type="entry name" value="LAMP_3"/>
    <property type="match status" value="1"/>
</dbReference>
<comment type="similarity">
    <text evidence="8">Belongs to the LAMP family.</text>
</comment>
<dbReference type="CDD" id="cd12087">
    <property type="entry name" value="TM_EGFR-like"/>
    <property type="match status" value="1"/>
</dbReference>
<evidence type="ECO:0000256" key="8">
    <source>
        <dbReference type="PROSITE-ProRule" id="PRU00740"/>
    </source>
</evidence>
<comment type="subcellular location">
    <subcellularLocation>
        <location evidence="1">Endosome membrane</location>
        <topology evidence="1">Single-pass type I membrane protein</topology>
    </subcellularLocation>
    <subcellularLocation>
        <location evidence="8">Lysosome membrane</location>
        <topology evidence="8">Single-pass type I membrane protein</topology>
    </subcellularLocation>
</comment>
<dbReference type="GO" id="GO:0005886">
    <property type="term" value="C:plasma membrane"/>
    <property type="evidence" value="ECO:0007669"/>
    <property type="project" value="TreeGrafter"/>
</dbReference>
<evidence type="ECO:0000313" key="13">
    <source>
        <dbReference type="Proteomes" id="UP000838412"/>
    </source>
</evidence>
<comment type="caution">
    <text evidence="8">Lacks conserved residue(s) required for the propagation of feature annotation.</text>
</comment>
<feature type="transmembrane region" description="Helical" evidence="10">
    <location>
        <begin position="20"/>
        <end position="40"/>
    </location>
</feature>
<keyword evidence="8" id="KW-0458">Lysosome</keyword>
<evidence type="ECO:0000256" key="6">
    <source>
        <dbReference type="ARBA" id="ARBA00023136"/>
    </source>
</evidence>
<dbReference type="Gene3D" id="2.40.160.110">
    <property type="match status" value="2"/>
</dbReference>
<proteinExistence type="inferred from homology"/>
<protein>
    <submittedName>
        <fullName evidence="12">LAMP1 protein</fullName>
    </submittedName>
</protein>
<feature type="transmembrane region" description="Helical" evidence="10">
    <location>
        <begin position="498"/>
        <end position="519"/>
    </location>
</feature>
<evidence type="ECO:0000256" key="10">
    <source>
        <dbReference type="SAM" id="Phobius"/>
    </source>
</evidence>
<keyword evidence="6 8" id="KW-0472">Membrane</keyword>
<accession>A0A8K0AB72</accession>
<feature type="compositionally biased region" description="Low complexity" evidence="9">
    <location>
        <begin position="462"/>
        <end position="482"/>
    </location>
</feature>
<evidence type="ECO:0000256" key="3">
    <source>
        <dbReference type="ARBA" id="ARBA00022729"/>
    </source>
</evidence>
<feature type="domain" description="Lysosome-associated membrane glycoprotein 2-like luminal" evidence="11">
    <location>
        <begin position="48"/>
        <end position="214"/>
    </location>
</feature>
<dbReference type="Proteomes" id="UP000838412">
    <property type="component" value="Chromosome 8"/>
</dbReference>
<keyword evidence="4" id="KW-0967">Endosome</keyword>
<organism evidence="12 13">
    <name type="scientific">Branchiostoma lanceolatum</name>
    <name type="common">Common lancelet</name>
    <name type="synonym">Amphioxus lanceolatum</name>
    <dbReference type="NCBI Taxonomy" id="7740"/>
    <lineage>
        <taxon>Eukaryota</taxon>
        <taxon>Metazoa</taxon>
        <taxon>Chordata</taxon>
        <taxon>Cephalochordata</taxon>
        <taxon>Leptocardii</taxon>
        <taxon>Amphioxiformes</taxon>
        <taxon>Branchiostomatidae</taxon>
        <taxon>Branchiostoma</taxon>
    </lineage>
</organism>
<evidence type="ECO:0000256" key="2">
    <source>
        <dbReference type="ARBA" id="ARBA00022692"/>
    </source>
</evidence>
<dbReference type="GO" id="GO:0005765">
    <property type="term" value="C:lysosomal membrane"/>
    <property type="evidence" value="ECO:0007669"/>
    <property type="project" value="UniProtKB-SubCell"/>
</dbReference>
<feature type="region of interest" description="Disordered" evidence="9">
    <location>
        <begin position="452"/>
        <end position="482"/>
    </location>
</feature>
<dbReference type="InterPro" id="IPR002000">
    <property type="entry name" value="Lysosome-assoc_membr_glycop"/>
</dbReference>
<sequence length="540" mass="59781">MTTTSFRKLCYHTSSLTMLLTYLTNVILFLVCFPTSFALLRARTSSEPEVGHFAVEENGKKCLLLDIAATFHIQYEKNDNTTGKVSYALPIDHTTATGTCAWTFGKKAGISLGFFTGYHDFGVRMEFERSLNLLHPTFWLATLGVRYTLDPSLFPGAKYVNQTMLPELIMLREFETKTSKSYLCTTDQTFSLGFPLTPPVELVVDYIKVQPFDVHKQEFSAADECPQDHLLTTFPMATTTAAPATTPIHDIPVGNFRLRNDRGEVCLLLNWGVRFHVEYQTQRGSGYAQYVLPPDARAVGSCKENFATISLGFADGFDLTVDFQTDGKTFDVFTFSITYVTSLPHFPNAKYPDKPVTELSHLVRPFRDDVGKSYLCKTKQTLRIILLTLDIVDWQVQPFGVKNGRFSDPMECYQDNPTTVFPVIANATTILPANVTVGPASTVLPTNHTTVSPANHTHTVGPSTNQTTPSPTNHTHTPVPPSTTNHVPAPAASHGLEIGLGVGLGLTAILVGLGIFWFIRRRAAKRYIRLDSILGPDLPE</sequence>
<dbReference type="EMBL" id="OV696693">
    <property type="protein sequence ID" value="CAH1271488.1"/>
    <property type="molecule type" value="Genomic_DNA"/>
</dbReference>
<dbReference type="AlphaFoldDB" id="A0A8K0AB72"/>
<evidence type="ECO:0000256" key="9">
    <source>
        <dbReference type="SAM" id="MobiDB-lite"/>
    </source>
</evidence>
<feature type="domain" description="Lysosome-associated membrane glycoprotein 2-like luminal" evidence="11">
    <location>
        <begin position="253"/>
        <end position="402"/>
    </location>
</feature>
<gene>
    <name evidence="12" type="primary">LAMP1</name>
    <name evidence="12" type="ORF">BLAG_LOCUS23502</name>
</gene>
<reference evidence="12" key="1">
    <citation type="submission" date="2022-01" db="EMBL/GenBank/DDBJ databases">
        <authorList>
            <person name="Braso-Vives M."/>
        </authorList>
    </citation>
    <scope>NUCLEOTIDE SEQUENCE</scope>
</reference>
<evidence type="ECO:0000259" key="11">
    <source>
        <dbReference type="Pfam" id="PF01299"/>
    </source>
</evidence>
<keyword evidence="3" id="KW-0732">Signal</keyword>
<evidence type="ECO:0000256" key="4">
    <source>
        <dbReference type="ARBA" id="ARBA00022753"/>
    </source>
</evidence>
<keyword evidence="2 8" id="KW-0812">Transmembrane</keyword>
<feature type="compositionally biased region" description="Polar residues" evidence="9">
    <location>
        <begin position="452"/>
        <end position="461"/>
    </location>
</feature>
<keyword evidence="7" id="KW-0325">Glycoprotein</keyword>
<evidence type="ECO:0000256" key="5">
    <source>
        <dbReference type="ARBA" id="ARBA00022989"/>
    </source>
</evidence>
<evidence type="ECO:0000256" key="1">
    <source>
        <dbReference type="ARBA" id="ARBA00004530"/>
    </source>
</evidence>
<dbReference type="InterPro" id="IPR048528">
    <property type="entry name" value="Lamp2-like_luminal"/>
</dbReference>
<dbReference type="GO" id="GO:0072594">
    <property type="term" value="P:establishment of protein localization to organelle"/>
    <property type="evidence" value="ECO:0007669"/>
    <property type="project" value="TreeGrafter"/>
</dbReference>
<dbReference type="OrthoDB" id="10037042at2759"/>
<name>A0A8K0AB72_BRALA</name>
<dbReference type="Pfam" id="PF01299">
    <property type="entry name" value="Lamp2-like_luminal"/>
    <property type="match status" value="2"/>
</dbReference>
<dbReference type="GO" id="GO:0031902">
    <property type="term" value="C:late endosome membrane"/>
    <property type="evidence" value="ECO:0007669"/>
    <property type="project" value="TreeGrafter"/>
</dbReference>
<dbReference type="PANTHER" id="PTHR11506">
    <property type="entry name" value="LYSOSOME-ASSOCIATED MEMBRANE GLYCOPROTEIN"/>
    <property type="match status" value="1"/>
</dbReference>
<evidence type="ECO:0000313" key="12">
    <source>
        <dbReference type="EMBL" id="CAH1271488.1"/>
    </source>
</evidence>